<dbReference type="GO" id="GO:0061504">
    <property type="term" value="P:cyclic threonylcarbamoyladenosine biosynthetic process"/>
    <property type="evidence" value="ECO:0007669"/>
    <property type="project" value="TreeGrafter"/>
</dbReference>
<evidence type="ECO:0000256" key="11">
    <source>
        <dbReference type="ARBA" id="ARBA00060084"/>
    </source>
</evidence>
<dbReference type="GO" id="GO:0005524">
    <property type="term" value="F:ATP binding"/>
    <property type="evidence" value="ECO:0007669"/>
    <property type="project" value="UniProtKB-KW"/>
</dbReference>
<keyword evidence="7" id="KW-0067">ATP-binding</keyword>
<keyword evidence="10" id="KW-0472">Membrane</keyword>
<sequence>MAATSSFLDRAAGNSRVQLAATAIASGAIVASAILGYQHLQHHERLSQLKDSIHLSDDGESYDENATQPLPTHARATQARPIGDASATNTTATATTADKEDLRNERLARRAQAGDYDEELILEQLARNRVFLGPEGFAKLRGAFVVVVGCGGVGSHCAAALARSGVSRLRLVDFDQVTLSSLNRHAVATLADVGSPKVQCLRRRLLAIAPWVRFDLRLEKYWDEAADRLLEPWRDSGDGDGGVVATDSRQPDFVVDAIDNIDTKVSLLKYCRDRGLPVISAMGAGCKSDPTRMMVGDISTTTDDGLSRATRRRLKLQGVTQGIPTVFSTEKTGDGKAELLPLPEDEFQKGPVGDLGVLPDFRVRILPVLGTMPAVFGYTVANHVILSITGYPHDYVQAKGRDKMYEGIIAAVQGGEEKILRHMTGGDVAITQGLKTPVTISDLAFLVEDIFKGRSAITGLPTRLTLARWRKPTESTLVRIGEGADEQKSSNLHLSDLVCMTKEEATRHDKEILRGQKTHEEVYDSATIEKVEKLLAEIALYEKYR</sequence>
<evidence type="ECO:0000256" key="9">
    <source>
        <dbReference type="ARBA" id="ARBA00023128"/>
    </source>
</evidence>
<feature type="compositionally biased region" description="Low complexity" evidence="12">
    <location>
        <begin position="85"/>
        <end position="96"/>
    </location>
</feature>
<dbReference type="GO" id="GO:0008641">
    <property type="term" value="F:ubiquitin-like modifier activating enzyme activity"/>
    <property type="evidence" value="ECO:0007669"/>
    <property type="project" value="InterPro"/>
</dbReference>
<protein>
    <recommendedName>
        <fullName evidence="13">THIF-type NAD/FAD binding fold domain-containing protein</fullName>
    </recommendedName>
</protein>
<evidence type="ECO:0000256" key="1">
    <source>
        <dbReference type="ARBA" id="ARBA00004374"/>
    </source>
</evidence>
<feature type="region of interest" description="Disordered" evidence="12">
    <location>
        <begin position="73"/>
        <end position="103"/>
    </location>
</feature>
<accession>A0AAN9U4B2</accession>
<keyword evidence="4" id="KW-0812">Transmembrane</keyword>
<evidence type="ECO:0000256" key="5">
    <source>
        <dbReference type="ARBA" id="ARBA00022741"/>
    </source>
</evidence>
<organism evidence="14 15">
    <name type="scientific">Diatrype stigma</name>
    <dbReference type="NCBI Taxonomy" id="117547"/>
    <lineage>
        <taxon>Eukaryota</taxon>
        <taxon>Fungi</taxon>
        <taxon>Dikarya</taxon>
        <taxon>Ascomycota</taxon>
        <taxon>Pezizomycotina</taxon>
        <taxon>Sordariomycetes</taxon>
        <taxon>Xylariomycetidae</taxon>
        <taxon>Xylariales</taxon>
        <taxon>Diatrypaceae</taxon>
        <taxon>Diatrype</taxon>
    </lineage>
</organism>
<dbReference type="EMBL" id="JAKJXP020000192">
    <property type="protein sequence ID" value="KAK7739085.1"/>
    <property type="molecule type" value="Genomic_DNA"/>
</dbReference>
<dbReference type="InterPro" id="IPR000594">
    <property type="entry name" value="ThiF_NAD_FAD-bd"/>
</dbReference>
<evidence type="ECO:0000256" key="12">
    <source>
        <dbReference type="SAM" id="MobiDB-lite"/>
    </source>
</evidence>
<comment type="function">
    <text evidence="11">Catalyzes the ATP-dependent dehydration of threonylcarbamoyladenosine at position 37 (t(6)A37) to form cyclic t(6)A37 (ct(6)A37) in tRNAs that read codons beginning with adenine.</text>
</comment>
<evidence type="ECO:0000256" key="8">
    <source>
        <dbReference type="ARBA" id="ARBA00022989"/>
    </source>
</evidence>
<evidence type="ECO:0000259" key="13">
    <source>
        <dbReference type="Pfam" id="PF00899"/>
    </source>
</evidence>
<comment type="subcellular location">
    <subcellularLocation>
        <location evidence="1">Mitochondrion outer membrane</location>
        <topology evidence="1">Multi-pass membrane protein</topology>
    </subcellularLocation>
</comment>
<dbReference type="Gene3D" id="3.40.50.720">
    <property type="entry name" value="NAD(P)-binding Rossmann-like Domain"/>
    <property type="match status" value="1"/>
</dbReference>
<keyword evidence="5" id="KW-0547">Nucleotide-binding</keyword>
<dbReference type="InterPro" id="IPR035985">
    <property type="entry name" value="Ubiquitin-activating_enz"/>
</dbReference>
<dbReference type="GO" id="GO:0005741">
    <property type="term" value="C:mitochondrial outer membrane"/>
    <property type="evidence" value="ECO:0007669"/>
    <property type="project" value="UniProtKB-SubCell"/>
</dbReference>
<name>A0AAN9U4B2_9PEZI</name>
<evidence type="ECO:0000256" key="7">
    <source>
        <dbReference type="ARBA" id="ARBA00022840"/>
    </source>
</evidence>
<dbReference type="PANTHER" id="PTHR43267">
    <property type="entry name" value="TRNA THREONYLCARBAMOYLADENOSINE DEHYDRATASE"/>
    <property type="match status" value="1"/>
</dbReference>
<comment type="similarity">
    <text evidence="2">Belongs to the HesA/MoeB/ThiF family.</text>
</comment>
<proteinExistence type="inferred from homology"/>
<keyword evidence="8" id="KW-1133">Transmembrane helix</keyword>
<keyword evidence="15" id="KW-1185">Reference proteome</keyword>
<dbReference type="PANTHER" id="PTHR43267:SF2">
    <property type="entry name" value="TRNA THREONYLCARBAMOYLADENOSINE DEHYDRATASE 1-RELATED"/>
    <property type="match status" value="1"/>
</dbReference>
<feature type="domain" description="THIF-type NAD/FAD binding fold" evidence="13">
    <location>
        <begin position="127"/>
        <end position="395"/>
    </location>
</feature>
<keyword evidence="9" id="KW-0496">Mitochondrion</keyword>
<evidence type="ECO:0000256" key="6">
    <source>
        <dbReference type="ARBA" id="ARBA00022787"/>
    </source>
</evidence>
<dbReference type="GO" id="GO:0061503">
    <property type="term" value="F:tRNA threonylcarbamoyladenosine dehydratase"/>
    <property type="evidence" value="ECO:0007669"/>
    <property type="project" value="TreeGrafter"/>
</dbReference>
<dbReference type="Proteomes" id="UP001320420">
    <property type="component" value="Unassembled WGS sequence"/>
</dbReference>
<evidence type="ECO:0000313" key="15">
    <source>
        <dbReference type="Proteomes" id="UP001320420"/>
    </source>
</evidence>
<evidence type="ECO:0000256" key="2">
    <source>
        <dbReference type="ARBA" id="ARBA00009919"/>
    </source>
</evidence>
<comment type="caution">
    <text evidence="14">The sequence shown here is derived from an EMBL/GenBank/DDBJ whole genome shotgun (WGS) entry which is preliminary data.</text>
</comment>
<dbReference type="InterPro" id="IPR045886">
    <property type="entry name" value="ThiF/MoeB/HesA"/>
</dbReference>
<dbReference type="Pfam" id="PF00899">
    <property type="entry name" value="ThiF"/>
    <property type="match status" value="1"/>
</dbReference>
<dbReference type="SUPFAM" id="SSF69572">
    <property type="entry name" value="Activating enzymes of the ubiquitin-like proteins"/>
    <property type="match status" value="1"/>
</dbReference>
<keyword evidence="3" id="KW-0436">Ligase</keyword>
<gene>
    <name evidence="14" type="ORF">SLS62_011321</name>
</gene>
<dbReference type="AlphaFoldDB" id="A0AAN9U4B2"/>
<keyword evidence="6" id="KW-1000">Mitochondrion outer membrane</keyword>
<evidence type="ECO:0000256" key="10">
    <source>
        <dbReference type="ARBA" id="ARBA00023136"/>
    </source>
</evidence>
<dbReference type="CDD" id="cd00755">
    <property type="entry name" value="YgdL_like"/>
    <property type="match status" value="1"/>
</dbReference>
<evidence type="ECO:0000256" key="3">
    <source>
        <dbReference type="ARBA" id="ARBA00022598"/>
    </source>
</evidence>
<reference evidence="14 15" key="1">
    <citation type="submission" date="2024-02" db="EMBL/GenBank/DDBJ databases">
        <title>De novo assembly and annotation of 12 fungi associated with fruit tree decline syndrome in Ontario, Canada.</title>
        <authorList>
            <person name="Sulman M."/>
            <person name="Ellouze W."/>
            <person name="Ilyukhin E."/>
        </authorList>
    </citation>
    <scope>NUCLEOTIDE SEQUENCE [LARGE SCALE GENOMIC DNA]</scope>
    <source>
        <strain evidence="14 15">M11/M66-122</strain>
    </source>
</reference>
<dbReference type="FunFam" id="3.40.50.720:FF:000125">
    <property type="entry name" value="tRNA threonylcarbamoyladenosine dehydratase 2-like"/>
    <property type="match status" value="1"/>
</dbReference>
<evidence type="ECO:0000256" key="4">
    <source>
        <dbReference type="ARBA" id="ARBA00022692"/>
    </source>
</evidence>
<evidence type="ECO:0000313" key="14">
    <source>
        <dbReference type="EMBL" id="KAK7739085.1"/>
    </source>
</evidence>